<feature type="transmembrane region" description="Helical" evidence="6">
    <location>
        <begin position="397"/>
        <end position="415"/>
    </location>
</feature>
<comment type="caution">
    <text evidence="7">The sequence shown here is derived from an EMBL/GenBank/DDBJ whole genome shotgun (WGS) entry which is preliminary data.</text>
</comment>
<dbReference type="AlphaFoldDB" id="A0A8T4C8E3"/>
<feature type="transmembrane region" description="Helical" evidence="6">
    <location>
        <begin position="339"/>
        <end position="357"/>
    </location>
</feature>
<feature type="transmembrane region" description="Helical" evidence="6">
    <location>
        <begin position="86"/>
        <end position="106"/>
    </location>
</feature>
<feature type="transmembrane region" description="Helical" evidence="6">
    <location>
        <begin position="178"/>
        <end position="195"/>
    </location>
</feature>
<evidence type="ECO:0000256" key="4">
    <source>
        <dbReference type="ARBA" id="ARBA00022989"/>
    </source>
</evidence>
<evidence type="ECO:0000256" key="5">
    <source>
        <dbReference type="ARBA" id="ARBA00023136"/>
    </source>
</evidence>
<dbReference type="Pfam" id="PF13520">
    <property type="entry name" value="AA_permease_2"/>
    <property type="match status" value="1"/>
</dbReference>
<keyword evidence="2" id="KW-1003">Cell membrane</keyword>
<feature type="transmembrane region" description="Helical" evidence="6">
    <location>
        <begin position="216"/>
        <end position="243"/>
    </location>
</feature>
<evidence type="ECO:0000256" key="2">
    <source>
        <dbReference type="ARBA" id="ARBA00022475"/>
    </source>
</evidence>
<dbReference type="PANTHER" id="PTHR42770">
    <property type="entry name" value="AMINO ACID TRANSPORTER-RELATED"/>
    <property type="match status" value="1"/>
</dbReference>
<keyword evidence="3 6" id="KW-0812">Transmembrane</keyword>
<dbReference type="Proteomes" id="UP000774699">
    <property type="component" value="Unassembled WGS sequence"/>
</dbReference>
<dbReference type="Gene3D" id="1.20.1740.10">
    <property type="entry name" value="Amino acid/polyamine transporter I"/>
    <property type="match status" value="1"/>
</dbReference>
<dbReference type="GO" id="GO:0005886">
    <property type="term" value="C:plasma membrane"/>
    <property type="evidence" value="ECO:0007669"/>
    <property type="project" value="UniProtKB-SubCell"/>
</dbReference>
<feature type="transmembrane region" description="Helical" evidence="6">
    <location>
        <begin position="369"/>
        <end position="391"/>
    </location>
</feature>
<feature type="transmembrane region" description="Helical" evidence="6">
    <location>
        <begin position="311"/>
        <end position="327"/>
    </location>
</feature>
<dbReference type="GO" id="GO:0022857">
    <property type="term" value="F:transmembrane transporter activity"/>
    <property type="evidence" value="ECO:0007669"/>
    <property type="project" value="InterPro"/>
</dbReference>
<feature type="transmembrane region" description="Helical" evidence="6">
    <location>
        <begin position="149"/>
        <end position="172"/>
    </location>
</feature>
<sequence>MALKRELGLWEIVLAGVGVIVGAGIYALLGKGAGLVGDRIWLSFAIGGFIALMTSLSYSELASRYPKAGAEYVYAKNVIGEKMARLVGFALLFVGFTSATTVALGFGGYLHGLFNTPILWGALSVILLSGFILLRGAKFTTDLASGISIIEVLGLLVVVTIGLPTLVNGFGIPAVGELPNILFGTAVVFFAFLGFEELVRMSEETKKARTQMPKALIAAVAISSVLYVLVSASAVGLVGADVLGKSTSPLATVVRPSLGENGFFLMSLAGLLSTFNTVLLIVLASSRLLYGMSIEKTVPIIFSKTRNSQPVYALGIAVVASLALLVIQDITTIAQMTDALLFAVFAIMNLVIIKIHWDNHQKFTGFNVPFNIGKVPIPAVFGLVSSMGMLLFVEWHALAYSFGFFVVLSVILHILRPRGKK</sequence>
<dbReference type="PANTHER" id="PTHR42770:SF11">
    <property type="entry name" value="INNER MEMBRANE TRANSPORT PROTEIN YBAT"/>
    <property type="match status" value="1"/>
</dbReference>
<name>A0A8T4C8E3_9ARCH</name>
<dbReference type="PIRSF" id="PIRSF006060">
    <property type="entry name" value="AA_transporter"/>
    <property type="match status" value="1"/>
</dbReference>
<keyword evidence="5 6" id="KW-0472">Membrane</keyword>
<feature type="transmembrane region" description="Helical" evidence="6">
    <location>
        <begin position="118"/>
        <end position="137"/>
    </location>
</feature>
<proteinExistence type="predicted"/>
<feature type="transmembrane region" description="Helical" evidence="6">
    <location>
        <begin position="40"/>
        <end position="58"/>
    </location>
</feature>
<accession>A0A8T4C8E3</accession>
<reference evidence="7" key="1">
    <citation type="submission" date="2019-03" db="EMBL/GenBank/DDBJ databases">
        <title>Lake Tanganyika Metagenome-Assembled Genomes (MAGs).</title>
        <authorList>
            <person name="Tran P."/>
        </authorList>
    </citation>
    <scope>NUCLEOTIDE SEQUENCE</scope>
    <source>
        <strain evidence="7">M_DeepCast_50m_m2_156</strain>
    </source>
</reference>
<protein>
    <submittedName>
        <fullName evidence="7">Amino acid permease</fullName>
    </submittedName>
</protein>
<evidence type="ECO:0000313" key="7">
    <source>
        <dbReference type="EMBL" id="MBM3282587.1"/>
    </source>
</evidence>
<evidence type="ECO:0000313" key="8">
    <source>
        <dbReference type="Proteomes" id="UP000774699"/>
    </source>
</evidence>
<keyword evidence="4 6" id="KW-1133">Transmembrane helix</keyword>
<gene>
    <name evidence="7" type="ORF">FJY86_04605</name>
</gene>
<evidence type="ECO:0000256" key="6">
    <source>
        <dbReference type="SAM" id="Phobius"/>
    </source>
</evidence>
<dbReference type="InterPro" id="IPR002293">
    <property type="entry name" value="AA/rel_permease1"/>
</dbReference>
<feature type="transmembrane region" description="Helical" evidence="6">
    <location>
        <begin position="7"/>
        <end position="28"/>
    </location>
</feature>
<evidence type="ECO:0000256" key="3">
    <source>
        <dbReference type="ARBA" id="ARBA00022692"/>
    </source>
</evidence>
<dbReference type="EMBL" id="VGJJ01000053">
    <property type="protein sequence ID" value="MBM3282587.1"/>
    <property type="molecule type" value="Genomic_DNA"/>
</dbReference>
<dbReference type="InterPro" id="IPR050367">
    <property type="entry name" value="APC_superfamily"/>
</dbReference>
<feature type="transmembrane region" description="Helical" evidence="6">
    <location>
        <begin position="263"/>
        <end position="290"/>
    </location>
</feature>
<organism evidence="7 8">
    <name type="scientific">Candidatus Iainarchaeum sp</name>
    <dbReference type="NCBI Taxonomy" id="3101447"/>
    <lineage>
        <taxon>Archaea</taxon>
        <taxon>Candidatus Iainarchaeota</taxon>
        <taxon>Candidatus Iainarchaeia</taxon>
        <taxon>Candidatus Iainarchaeales</taxon>
        <taxon>Candidatus Iainarchaeaceae</taxon>
        <taxon>Candidatus Iainarchaeum</taxon>
    </lineage>
</organism>
<evidence type="ECO:0000256" key="1">
    <source>
        <dbReference type="ARBA" id="ARBA00004651"/>
    </source>
</evidence>
<comment type="subcellular location">
    <subcellularLocation>
        <location evidence="1">Cell membrane</location>
        <topology evidence="1">Multi-pass membrane protein</topology>
    </subcellularLocation>
</comment>